<dbReference type="RefSeq" id="WP_181761171.1">
    <property type="nucleotide sequence ID" value="NZ_BMCR01000011.1"/>
</dbReference>
<protein>
    <submittedName>
        <fullName evidence="1">Uncharacterized protein</fullName>
    </submittedName>
</protein>
<reference evidence="1 2" key="1">
    <citation type="submission" date="2020-07" db="EMBL/GenBank/DDBJ databases">
        <authorList>
            <person name="Li M."/>
        </authorList>
    </citation>
    <scope>NUCLEOTIDE SEQUENCE [LARGE SCALE GENOMIC DNA]</scope>
    <source>
        <strain evidence="1 2">DSM 23284</strain>
    </source>
</reference>
<organism evidence="1 2">
    <name type="scientific">Stappia taiwanensis</name>
    <dbReference type="NCBI Taxonomy" id="992267"/>
    <lineage>
        <taxon>Bacteria</taxon>
        <taxon>Pseudomonadati</taxon>
        <taxon>Pseudomonadota</taxon>
        <taxon>Alphaproteobacteria</taxon>
        <taxon>Hyphomicrobiales</taxon>
        <taxon>Stappiaceae</taxon>
        <taxon>Stappia</taxon>
    </lineage>
</organism>
<reference evidence="1 2" key="2">
    <citation type="submission" date="2020-08" db="EMBL/GenBank/DDBJ databases">
        <title>Stappia taiwanensis sp. nov., isolated from a coastal thermal spring.</title>
        <authorList>
            <person name="Kampfer P."/>
        </authorList>
    </citation>
    <scope>NUCLEOTIDE SEQUENCE [LARGE SCALE GENOMIC DNA]</scope>
    <source>
        <strain evidence="1 2">DSM 23284</strain>
    </source>
</reference>
<comment type="caution">
    <text evidence="1">The sequence shown here is derived from an EMBL/GenBank/DDBJ whole genome shotgun (WGS) entry which is preliminary data.</text>
</comment>
<accession>A0A838XRA3</accession>
<sequence>MNEHQSGAPLHQGLAATHPISVINLRRTLRVCAGVTKQAAEQLSALQNGAKLPTESDAYVAIAAVAIGERFPIEISDNNHFLKALELARQGKMSAYVDDAVDEVGSVLRLMEKALRGLELLDHLPAPMPTGWANLPAPALARAITKHCLAIIGPTSLR</sequence>
<dbReference type="Proteomes" id="UP000559404">
    <property type="component" value="Unassembled WGS sequence"/>
</dbReference>
<name>A0A838XRA3_9HYPH</name>
<gene>
    <name evidence="1" type="ORF">H1W37_15085</name>
</gene>
<dbReference type="EMBL" id="JACEON010000014">
    <property type="protein sequence ID" value="MBA4612985.1"/>
    <property type="molecule type" value="Genomic_DNA"/>
</dbReference>
<keyword evidence="2" id="KW-1185">Reference proteome</keyword>
<proteinExistence type="predicted"/>
<evidence type="ECO:0000313" key="1">
    <source>
        <dbReference type="EMBL" id="MBA4612985.1"/>
    </source>
</evidence>
<evidence type="ECO:0000313" key="2">
    <source>
        <dbReference type="Proteomes" id="UP000559404"/>
    </source>
</evidence>
<dbReference type="AlphaFoldDB" id="A0A838XRA3"/>